<dbReference type="EMBL" id="KF900519">
    <property type="protein sequence ID" value="AIE97893.1"/>
    <property type="molecule type" value="Genomic_DNA"/>
</dbReference>
<dbReference type="PANTHER" id="PTHR12196">
    <property type="entry name" value="DOMAIN OF UNKNOWN FUNCTION 71 DUF71 -CONTAINING PROTEIN"/>
    <property type="match status" value="1"/>
</dbReference>
<dbReference type="Pfam" id="PF01902">
    <property type="entry name" value="Diphthami_syn_2"/>
    <property type="match status" value="1"/>
</dbReference>
<dbReference type="Gene3D" id="3.90.1490.10">
    <property type="entry name" value="putative n-type atp pyrophosphatase, domain 2"/>
    <property type="match status" value="1"/>
</dbReference>
<feature type="domain" description="Diphthamide synthase" evidence="1">
    <location>
        <begin position="2"/>
        <end position="190"/>
    </location>
</feature>
<proteinExistence type="predicted"/>
<dbReference type="Gene3D" id="3.40.50.620">
    <property type="entry name" value="HUPs"/>
    <property type="match status" value="1"/>
</dbReference>
<dbReference type="GO" id="GO:0017178">
    <property type="term" value="F:diphthine-ammonia ligase activity"/>
    <property type="evidence" value="ECO:0007669"/>
    <property type="project" value="TreeGrafter"/>
</dbReference>
<name>A0A075G2Y2_9ARCH</name>
<evidence type="ECO:0000313" key="2">
    <source>
        <dbReference type="EMBL" id="AIE97893.1"/>
    </source>
</evidence>
<reference evidence="2" key="1">
    <citation type="journal article" date="2014" name="Genome Biol. Evol.">
        <title>Pangenome evidence for extensive interdomain horizontal transfer affecting lineage core and shell genes in uncultured planktonic thaumarchaeota and euryarchaeota.</title>
        <authorList>
            <person name="Deschamps P."/>
            <person name="Zivanovic Y."/>
            <person name="Moreira D."/>
            <person name="Rodriguez-Valera F."/>
            <person name="Lopez-Garcia P."/>
        </authorList>
    </citation>
    <scope>NUCLEOTIDE SEQUENCE</scope>
</reference>
<dbReference type="CDD" id="cd01994">
    <property type="entry name" value="AANH_PF0828-like"/>
    <property type="match status" value="1"/>
</dbReference>
<dbReference type="AlphaFoldDB" id="A0A075G2Y2"/>
<dbReference type="NCBIfam" id="TIGR00290">
    <property type="entry name" value="MJ0570_dom"/>
    <property type="match status" value="1"/>
</dbReference>
<dbReference type="GO" id="GO:0017183">
    <property type="term" value="P:protein histidyl modification to diphthamide"/>
    <property type="evidence" value="ECO:0007669"/>
    <property type="project" value="TreeGrafter"/>
</dbReference>
<dbReference type="InterPro" id="IPR030662">
    <property type="entry name" value="DPH6/MJ0570"/>
</dbReference>
<dbReference type="InterPro" id="IPR002761">
    <property type="entry name" value="Diphthami_syn_dom"/>
</dbReference>
<dbReference type="PANTHER" id="PTHR12196:SF2">
    <property type="entry name" value="DIPHTHINE--AMMONIA LIGASE"/>
    <property type="match status" value="1"/>
</dbReference>
<accession>A0A075G2Y2</accession>
<sequence length="196" mass="22594">MPKSDESHLLHFPNIEQTKIQSQSMCIPQIIQNIEDIRSDIEELKLNELIKKAKKTFDFEGIVHGGISSMYQKEKFENLCYKNDLKLISPIWQKNAVSYMKELLDSGFEFIITSVSSGGLDQSWLGKKIGYTELHELENLSKKFQFNLNFEGGEAETFVINCPLFKNKIKIINSNKIWDGIRGRFEIVEAKLENNA</sequence>
<dbReference type="SUPFAM" id="SSF52402">
    <property type="entry name" value="Adenine nucleotide alpha hydrolases-like"/>
    <property type="match status" value="1"/>
</dbReference>
<organism evidence="2">
    <name type="scientific">uncultured marine thaumarchaeote KM3_03_D08</name>
    <dbReference type="NCBI Taxonomy" id="1455960"/>
    <lineage>
        <taxon>Archaea</taxon>
        <taxon>Nitrososphaerota</taxon>
        <taxon>environmental samples</taxon>
    </lineage>
</organism>
<protein>
    <submittedName>
        <fullName evidence="2">Putative ATP binding protein</fullName>
    </submittedName>
</protein>
<evidence type="ECO:0000259" key="1">
    <source>
        <dbReference type="Pfam" id="PF01902"/>
    </source>
</evidence>
<dbReference type="InterPro" id="IPR014729">
    <property type="entry name" value="Rossmann-like_a/b/a_fold"/>
</dbReference>